<dbReference type="AlphaFoldDB" id="A0AAD5WJP7"/>
<dbReference type="SUPFAM" id="SSF50729">
    <property type="entry name" value="PH domain-like"/>
    <property type="match status" value="1"/>
</dbReference>
<protein>
    <recommendedName>
        <fullName evidence="7">mRNA-decapping enzyme C-terminal domain-containing protein</fullName>
    </recommendedName>
</protein>
<feature type="domain" description="mRNA-decapping enzyme C-terminal" evidence="7">
    <location>
        <begin position="239"/>
        <end position="278"/>
    </location>
</feature>
<dbReference type="Pfam" id="PF16741">
    <property type="entry name" value="mRNA_decap_C"/>
    <property type="match status" value="1"/>
</dbReference>
<organism evidence="8 9">
    <name type="scientific">Parelaphostrongylus tenuis</name>
    <name type="common">Meningeal worm</name>
    <dbReference type="NCBI Taxonomy" id="148309"/>
    <lineage>
        <taxon>Eukaryota</taxon>
        <taxon>Metazoa</taxon>
        <taxon>Ecdysozoa</taxon>
        <taxon>Nematoda</taxon>
        <taxon>Chromadorea</taxon>
        <taxon>Rhabditida</taxon>
        <taxon>Rhabditina</taxon>
        <taxon>Rhabditomorpha</taxon>
        <taxon>Strongyloidea</taxon>
        <taxon>Metastrongylidae</taxon>
        <taxon>Parelaphostrongylus</taxon>
    </lineage>
</organism>
<feature type="region of interest" description="Disordered" evidence="6">
    <location>
        <begin position="91"/>
        <end position="136"/>
    </location>
</feature>
<sequence>MVEPVNPLTKMNSEGHYLFFCKPDNQIYGLWFFSAEDCARLYNLLKKLQEDIRAGKIPTPPKKDEMNYSNLPESVAPPCESNQLLELLKSTQPTPSTQGNNRESTTARPTSASLEKSDKEKQKQKDEEIGTTAATMSEMPVLLQKLMIQEQPKLISKTGSTMLTSEDLEKDLLRSAKPKHTQVQDMLASVSAASLAALSNRSVHGSDGEADPNDVESVVSSRVVADDSIFTVGSGSVTPPLNKLQFASALIHLIQTDDHFLTQIHQAYVDAINRRLNRN</sequence>
<gene>
    <name evidence="8" type="ORF">KIN20_035131</name>
</gene>
<proteinExistence type="inferred from homology"/>
<dbReference type="InterPro" id="IPR010334">
    <property type="entry name" value="Dcp1"/>
</dbReference>
<evidence type="ECO:0000256" key="3">
    <source>
        <dbReference type="ARBA" id="ARBA00022490"/>
    </source>
</evidence>
<feature type="region of interest" description="Disordered" evidence="6">
    <location>
        <begin position="55"/>
        <end position="76"/>
    </location>
</feature>
<keyword evidence="9" id="KW-1185">Reference proteome</keyword>
<dbReference type="Pfam" id="PF06058">
    <property type="entry name" value="DCP1"/>
    <property type="match status" value="1"/>
</dbReference>
<evidence type="ECO:0000256" key="1">
    <source>
        <dbReference type="ARBA" id="ARBA00004496"/>
    </source>
</evidence>
<dbReference type="PANTHER" id="PTHR16290:SF0">
    <property type="entry name" value="DECAPPING PROTEIN 1, ISOFORM A"/>
    <property type="match status" value="1"/>
</dbReference>
<dbReference type="GO" id="GO:0000290">
    <property type="term" value="P:deadenylation-dependent decapping of nuclear-transcribed mRNA"/>
    <property type="evidence" value="ECO:0007669"/>
    <property type="project" value="InterPro"/>
</dbReference>
<name>A0AAD5WJP7_PARTN</name>
<keyword evidence="3" id="KW-0963">Cytoplasm</keyword>
<dbReference type="EMBL" id="JAHQIW010007197">
    <property type="protein sequence ID" value="KAJ1372847.1"/>
    <property type="molecule type" value="Genomic_DNA"/>
</dbReference>
<evidence type="ECO:0000256" key="4">
    <source>
        <dbReference type="ARBA" id="ARBA00022664"/>
    </source>
</evidence>
<evidence type="ECO:0000256" key="6">
    <source>
        <dbReference type="SAM" id="MobiDB-lite"/>
    </source>
</evidence>
<dbReference type="GO" id="GO:0031087">
    <property type="term" value="P:deadenylation-independent decapping of nuclear-transcribed mRNA"/>
    <property type="evidence" value="ECO:0007669"/>
    <property type="project" value="TreeGrafter"/>
</dbReference>
<evidence type="ECO:0000259" key="7">
    <source>
        <dbReference type="Pfam" id="PF16741"/>
    </source>
</evidence>
<evidence type="ECO:0000256" key="2">
    <source>
        <dbReference type="ARBA" id="ARBA00008778"/>
    </source>
</evidence>
<accession>A0AAD5WJP7</accession>
<keyword evidence="5" id="KW-0866">Nonsense-mediated mRNA decay</keyword>
<feature type="compositionally biased region" description="Basic and acidic residues" evidence="6">
    <location>
        <begin position="115"/>
        <end position="128"/>
    </location>
</feature>
<dbReference type="GO" id="GO:0006397">
    <property type="term" value="P:mRNA processing"/>
    <property type="evidence" value="ECO:0007669"/>
    <property type="project" value="UniProtKB-KW"/>
</dbReference>
<keyword evidence="4" id="KW-0507">mRNA processing</keyword>
<dbReference type="InterPro" id="IPR011993">
    <property type="entry name" value="PH-like_dom_sf"/>
</dbReference>
<dbReference type="InterPro" id="IPR031953">
    <property type="entry name" value="mRNA_decap_C"/>
</dbReference>
<evidence type="ECO:0000256" key="5">
    <source>
        <dbReference type="ARBA" id="ARBA00023161"/>
    </source>
</evidence>
<comment type="similarity">
    <text evidence="2">Belongs to the DCP1 family.</text>
</comment>
<comment type="subcellular location">
    <subcellularLocation>
        <location evidence="1">Cytoplasm</location>
    </subcellularLocation>
</comment>
<comment type="caution">
    <text evidence="8">The sequence shown here is derived from an EMBL/GenBank/DDBJ whole genome shotgun (WGS) entry which is preliminary data.</text>
</comment>
<dbReference type="Proteomes" id="UP001196413">
    <property type="component" value="Unassembled WGS sequence"/>
</dbReference>
<evidence type="ECO:0000313" key="9">
    <source>
        <dbReference type="Proteomes" id="UP001196413"/>
    </source>
</evidence>
<dbReference type="PANTHER" id="PTHR16290">
    <property type="entry name" value="TRANSCRIPTION FACTOR SMIF DECAPPING ENZYME DCP1"/>
    <property type="match status" value="1"/>
</dbReference>
<dbReference type="GO" id="GO:0000184">
    <property type="term" value="P:nuclear-transcribed mRNA catabolic process, nonsense-mediated decay"/>
    <property type="evidence" value="ECO:0007669"/>
    <property type="project" value="UniProtKB-KW"/>
</dbReference>
<dbReference type="Gene3D" id="2.30.29.30">
    <property type="entry name" value="Pleckstrin-homology domain (PH domain)/Phosphotyrosine-binding domain (PTB)"/>
    <property type="match status" value="1"/>
</dbReference>
<dbReference type="GO" id="GO:0008047">
    <property type="term" value="F:enzyme activator activity"/>
    <property type="evidence" value="ECO:0007669"/>
    <property type="project" value="InterPro"/>
</dbReference>
<feature type="compositionally biased region" description="Polar residues" evidence="6">
    <location>
        <begin position="91"/>
        <end position="114"/>
    </location>
</feature>
<evidence type="ECO:0000313" key="8">
    <source>
        <dbReference type="EMBL" id="KAJ1372847.1"/>
    </source>
</evidence>
<dbReference type="Gene3D" id="6.10.140.2030">
    <property type="match status" value="1"/>
</dbReference>
<dbReference type="GO" id="GO:0003729">
    <property type="term" value="F:mRNA binding"/>
    <property type="evidence" value="ECO:0007669"/>
    <property type="project" value="TreeGrafter"/>
</dbReference>
<dbReference type="GO" id="GO:0000932">
    <property type="term" value="C:P-body"/>
    <property type="evidence" value="ECO:0007669"/>
    <property type="project" value="TreeGrafter"/>
</dbReference>
<reference evidence="8" key="1">
    <citation type="submission" date="2021-06" db="EMBL/GenBank/DDBJ databases">
        <title>Parelaphostrongylus tenuis whole genome reference sequence.</title>
        <authorList>
            <person name="Garwood T.J."/>
            <person name="Larsen P.A."/>
            <person name="Fountain-Jones N.M."/>
            <person name="Garbe J.R."/>
            <person name="Macchietto M.G."/>
            <person name="Kania S.A."/>
            <person name="Gerhold R.W."/>
            <person name="Richards J.E."/>
            <person name="Wolf T.M."/>
        </authorList>
    </citation>
    <scope>NUCLEOTIDE SEQUENCE</scope>
    <source>
        <strain evidence="8">MNPRO001-30</strain>
        <tissue evidence="8">Meninges</tissue>
    </source>
</reference>